<protein>
    <submittedName>
        <fullName evidence="2">Uncharacterized protein</fullName>
    </submittedName>
</protein>
<sequence>MATCFSNGKPKVQALQATINGLELRIDNFTRDIHQCFDEFMREVQTTLTRAINERDMAQNNQ</sequence>
<dbReference type="EMBL" id="JXTC01000249">
    <property type="protein sequence ID" value="PON76772.1"/>
    <property type="molecule type" value="Genomic_DNA"/>
</dbReference>
<evidence type="ECO:0000313" key="3">
    <source>
        <dbReference type="Proteomes" id="UP000237000"/>
    </source>
</evidence>
<keyword evidence="1" id="KW-0175">Coiled coil</keyword>
<evidence type="ECO:0000256" key="1">
    <source>
        <dbReference type="SAM" id="Coils"/>
    </source>
</evidence>
<comment type="caution">
    <text evidence="2">The sequence shown here is derived from an EMBL/GenBank/DDBJ whole genome shotgun (WGS) entry which is preliminary data.</text>
</comment>
<organism evidence="2 3">
    <name type="scientific">Trema orientale</name>
    <name type="common">Charcoal tree</name>
    <name type="synonym">Celtis orientalis</name>
    <dbReference type="NCBI Taxonomy" id="63057"/>
    <lineage>
        <taxon>Eukaryota</taxon>
        <taxon>Viridiplantae</taxon>
        <taxon>Streptophyta</taxon>
        <taxon>Embryophyta</taxon>
        <taxon>Tracheophyta</taxon>
        <taxon>Spermatophyta</taxon>
        <taxon>Magnoliopsida</taxon>
        <taxon>eudicotyledons</taxon>
        <taxon>Gunneridae</taxon>
        <taxon>Pentapetalae</taxon>
        <taxon>rosids</taxon>
        <taxon>fabids</taxon>
        <taxon>Rosales</taxon>
        <taxon>Cannabaceae</taxon>
        <taxon>Trema</taxon>
    </lineage>
</organism>
<name>A0A2P5DTZ3_TREOI</name>
<evidence type="ECO:0000313" key="2">
    <source>
        <dbReference type="EMBL" id="PON76772.1"/>
    </source>
</evidence>
<gene>
    <name evidence="2" type="ORF">TorRG33x02_242110</name>
</gene>
<reference evidence="3" key="1">
    <citation type="submission" date="2016-06" db="EMBL/GenBank/DDBJ databases">
        <title>Parallel loss of symbiosis genes in relatives of nitrogen-fixing non-legume Parasponia.</title>
        <authorList>
            <person name="Van Velzen R."/>
            <person name="Holmer R."/>
            <person name="Bu F."/>
            <person name="Rutten L."/>
            <person name="Van Zeijl A."/>
            <person name="Liu W."/>
            <person name="Santuari L."/>
            <person name="Cao Q."/>
            <person name="Sharma T."/>
            <person name="Shen D."/>
            <person name="Roswanjaya Y."/>
            <person name="Wardhani T."/>
            <person name="Kalhor M.S."/>
            <person name="Jansen J."/>
            <person name="Van den Hoogen J."/>
            <person name="Gungor B."/>
            <person name="Hartog M."/>
            <person name="Hontelez J."/>
            <person name="Verver J."/>
            <person name="Yang W.-C."/>
            <person name="Schijlen E."/>
            <person name="Repin R."/>
            <person name="Schilthuizen M."/>
            <person name="Schranz E."/>
            <person name="Heidstra R."/>
            <person name="Miyata K."/>
            <person name="Fedorova E."/>
            <person name="Kohlen W."/>
            <person name="Bisseling T."/>
            <person name="Smit S."/>
            <person name="Geurts R."/>
        </authorList>
    </citation>
    <scope>NUCLEOTIDE SEQUENCE [LARGE SCALE GENOMIC DNA]</scope>
    <source>
        <strain evidence="3">cv. RG33-2</strain>
    </source>
</reference>
<accession>A0A2P5DTZ3</accession>
<dbReference type="Proteomes" id="UP000237000">
    <property type="component" value="Unassembled WGS sequence"/>
</dbReference>
<dbReference type="InParanoid" id="A0A2P5DTZ3"/>
<feature type="coiled-coil region" evidence="1">
    <location>
        <begin position="12"/>
        <end position="61"/>
    </location>
</feature>
<keyword evidence="3" id="KW-1185">Reference proteome</keyword>
<proteinExistence type="predicted"/>
<dbReference type="AlphaFoldDB" id="A0A2P5DTZ3"/>